<gene>
    <name evidence="2" type="ORF">CPB83DRAFT_896723</name>
</gene>
<sequence length="195" mass="21947">MYPLPLNKGKYREPVDTADLSEGEEIQSLLSELSSLDTTPPAPEPPVFSSQQTSPTGYHPLTEPSSPIQQPPIKPQPFTPVSSPHPTSNKGPIILPQPLVPLPPPIFYQQNMAQQPLPFRGTKNAPQTFDGSYNRVERFLDHCDKLFTQHNIRDDQDKINALIEYCSTNVIDYVRTLDDFQIPDWDQLREALLTG</sequence>
<feature type="compositionally biased region" description="Pro residues" evidence="1">
    <location>
        <begin position="69"/>
        <end position="78"/>
    </location>
</feature>
<proteinExistence type="predicted"/>
<feature type="region of interest" description="Disordered" evidence="1">
    <location>
        <begin position="1"/>
        <end position="89"/>
    </location>
</feature>
<feature type="compositionally biased region" description="Polar residues" evidence="1">
    <location>
        <begin position="79"/>
        <end position="89"/>
    </location>
</feature>
<keyword evidence="3" id="KW-1185">Reference proteome</keyword>
<dbReference type="EMBL" id="MU157879">
    <property type="protein sequence ID" value="KAF9525836.1"/>
    <property type="molecule type" value="Genomic_DNA"/>
</dbReference>
<protein>
    <submittedName>
        <fullName evidence="2">Uncharacterized protein</fullName>
    </submittedName>
</protein>
<accession>A0A9P6EAL3</accession>
<evidence type="ECO:0000313" key="2">
    <source>
        <dbReference type="EMBL" id="KAF9525836.1"/>
    </source>
</evidence>
<name>A0A9P6EAL3_9AGAR</name>
<evidence type="ECO:0000256" key="1">
    <source>
        <dbReference type="SAM" id="MobiDB-lite"/>
    </source>
</evidence>
<feature type="compositionally biased region" description="Low complexity" evidence="1">
    <location>
        <begin position="26"/>
        <end position="36"/>
    </location>
</feature>
<dbReference type="Proteomes" id="UP000807306">
    <property type="component" value="Unassembled WGS sequence"/>
</dbReference>
<dbReference type="AlphaFoldDB" id="A0A9P6EAL3"/>
<dbReference type="OrthoDB" id="2961286at2759"/>
<comment type="caution">
    <text evidence="2">The sequence shown here is derived from an EMBL/GenBank/DDBJ whole genome shotgun (WGS) entry which is preliminary data.</text>
</comment>
<reference evidence="2" key="1">
    <citation type="submission" date="2020-11" db="EMBL/GenBank/DDBJ databases">
        <authorList>
            <consortium name="DOE Joint Genome Institute"/>
            <person name="Ahrendt S."/>
            <person name="Riley R."/>
            <person name="Andreopoulos W."/>
            <person name="Labutti K."/>
            <person name="Pangilinan J."/>
            <person name="Ruiz-Duenas F.J."/>
            <person name="Barrasa J.M."/>
            <person name="Sanchez-Garcia M."/>
            <person name="Camarero S."/>
            <person name="Miyauchi S."/>
            <person name="Serrano A."/>
            <person name="Linde D."/>
            <person name="Babiker R."/>
            <person name="Drula E."/>
            <person name="Ayuso-Fernandez I."/>
            <person name="Pacheco R."/>
            <person name="Padilla G."/>
            <person name="Ferreira P."/>
            <person name="Barriuso J."/>
            <person name="Kellner H."/>
            <person name="Castanera R."/>
            <person name="Alfaro M."/>
            <person name="Ramirez L."/>
            <person name="Pisabarro A.G."/>
            <person name="Kuo A."/>
            <person name="Tritt A."/>
            <person name="Lipzen A."/>
            <person name="He G."/>
            <person name="Yan M."/>
            <person name="Ng V."/>
            <person name="Cullen D."/>
            <person name="Martin F."/>
            <person name="Rosso M.-N."/>
            <person name="Henrissat B."/>
            <person name="Hibbett D."/>
            <person name="Martinez A.T."/>
            <person name="Grigoriev I.V."/>
        </authorList>
    </citation>
    <scope>NUCLEOTIDE SEQUENCE</scope>
    <source>
        <strain evidence="2">CBS 506.95</strain>
    </source>
</reference>
<evidence type="ECO:0000313" key="3">
    <source>
        <dbReference type="Proteomes" id="UP000807306"/>
    </source>
</evidence>
<organism evidence="2 3">
    <name type="scientific">Crepidotus variabilis</name>
    <dbReference type="NCBI Taxonomy" id="179855"/>
    <lineage>
        <taxon>Eukaryota</taxon>
        <taxon>Fungi</taxon>
        <taxon>Dikarya</taxon>
        <taxon>Basidiomycota</taxon>
        <taxon>Agaricomycotina</taxon>
        <taxon>Agaricomycetes</taxon>
        <taxon>Agaricomycetidae</taxon>
        <taxon>Agaricales</taxon>
        <taxon>Agaricineae</taxon>
        <taxon>Crepidotaceae</taxon>
        <taxon>Crepidotus</taxon>
    </lineage>
</organism>